<dbReference type="EMBL" id="PXYT01000021">
    <property type="protein sequence ID" value="PSR28117.1"/>
    <property type="molecule type" value="Genomic_DNA"/>
</dbReference>
<reference evidence="3 4" key="1">
    <citation type="journal article" date="2014" name="BMC Genomics">
        <title>Comparison of environmental and isolate Sulfobacillus genomes reveals diverse carbon, sulfur, nitrogen, and hydrogen metabolisms.</title>
        <authorList>
            <person name="Justice N.B."/>
            <person name="Norman A."/>
            <person name="Brown C.T."/>
            <person name="Singh A."/>
            <person name="Thomas B.C."/>
            <person name="Banfield J.F."/>
        </authorList>
    </citation>
    <scope>NUCLEOTIDE SEQUENCE [LARGE SCALE GENOMIC DNA]</scope>
    <source>
        <strain evidence="3">AMDSBA1</strain>
    </source>
</reference>
<accession>A0A2T2X0V5</accession>
<feature type="signal peptide" evidence="2">
    <location>
        <begin position="1"/>
        <end position="27"/>
    </location>
</feature>
<evidence type="ECO:0000256" key="2">
    <source>
        <dbReference type="SAM" id="SignalP"/>
    </source>
</evidence>
<name>A0A2T2X0V5_9FIRM</name>
<feature type="compositionally biased region" description="Pro residues" evidence="1">
    <location>
        <begin position="198"/>
        <end position="210"/>
    </location>
</feature>
<sequence length="210" mass="21228">MTTKTKLIGAGAAVAAMLAAMGASSFAEFTATGTSAPQTFKAGTVKIQVGGLLSPYVESETSGPGTIAELNIDSPGNMNPGDTWTGPIQVTNTGSLSELFTVSSTNVMGNLFGGGTPANITYSFRNPGPGPLPPGGSLGPNDYVFLKPGQDATIYISVHLPYAANNWYQGQSGSFTMYASAVQADNTHLAPGDHVVNPPAPGPGGPPPSP</sequence>
<proteinExistence type="predicted"/>
<dbReference type="AlphaFoldDB" id="A0A2T2X0V5"/>
<protein>
    <recommendedName>
        <fullName evidence="5">Camelysin metallo-endopeptidase</fullName>
    </recommendedName>
</protein>
<evidence type="ECO:0000313" key="4">
    <source>
        <dbReference type="Proteomes" id="UP000242699"/>
    </source>
</evidence>
<dbReference type="Proteomes" id="UP000242699">
    <property type="component" value="Unassembled WGS sequence"/>
</dbReference>
<evidence type="ECO:0000256" key="1">
    <source>
        <dbReference type="SAM" id="MobiDB-lite"/>
    </source>
</evidence>
<organism evidence="3 4">
    <name type="scientific">Sulfobacillus benefaciens</name>
    <dbReference type="NCBI Taxonomy" id="453960"/>
    <lineage>
        <taxon>Bacteria</taxon>
        <taxon>Bacillati</taxon>
        <taxon>Bacillota</taxon>
        <taxon>Clostridia</taxon>
        <taxon>Eubacteriales</taxon>
        <taxon>Clostridiales Family XVII. Incertae Sedis</taxon>
        <taxon>Sulfobacillus</taxon>
    </lineage>
</organism>
<evidence type="ECO:0008006" key="5">
    <source>
        <dbReference type="Google" id="ProtNLM"/>
    </source>
</evidence>
<evidence type="ECO:0000313" key="3">
    <source>
        <dbReference type="EMBL" id="PSR28117.1"/>
    </source>
</evidence>
<comment type="caution">
    <text evidence="3">The sequence shown here is derived from an EMBL/GenBank/DDBJ whole genome shotgun (WGS) entry which is preliminary data.</text>
</comment>
<feature type="chain" id="PRO_5015731006" description="Camelysin metallo-endopeptidase" evidence="2">
    <location>
        <begin position="28"/>
        <end position="210"/>
    </location>
</feature>
<feature type="region of interest" description="Disordered" evidence="1">
    <location>
        <begin position="189"/>
        <end position="210"/>
    </location>
</feature>
<keyword evidence="2" id="KW-0732">Signal</keyword>
<gene>
    <name evidence="3" type="ORF">C7B43_10340</name>
</gene>